<keyword evidence="2" id="KW-1185">Reference proteome</keyword>
<sequence>DEESLQMQLDNDIYISNLDNDNIEVELEEEIIPNLQNISFEEAVTISEKNLNKYLELAQKVKLYSRVKSDIWKYVSEETRKCSKCSKIFNLATATTSIQQFNDATIELSSQTYPTIAHVQIILLTLRNNLESEKDPRYKKYCFSNMTDEEILIPIRQKINQQLSSLLIAKSKKLSSFYQKLKYTSQPKQIINDEVQKYWLYAEADETIKLLDWWNTYTFHK</sequence>
<dbReference type="EMBL" id="CAJVPU010001001">
    <property type="protein sequence ID" value="CAG8468320.1"/>
    <property type="molecule type" value="Genomic_DNA"/>
</dbReference>
<organism evidence="1 2">
    <name type="scientific">Dentiscutata heterogama</name>
    <dbReference type="NCBI Taxonomy" id="1316150"/>
    <lineage>
        <taxon>Eukaryota</taxon>
        <taxon>Fungi</taxon>
        <taxon>Fungi incertae sedis</taxon>
        <taxon>Mucoromycota</taxon>
        <taxon>Glomeromycotina</taxon>
        <taxon>Glomeromycetes</taxon>
        <taxon>Diversisporales</taxon>
        <taxon>Gigasporaceae</taxon>
        <taxon>Dentiscutata</taxon>
    </lineage>
</organism>
<reference evidence="1" key="1">
    <citation type="submission" date="2021-06" db="EMBL/GenBank/DDBJ databases">
        <authorList>
            <person name="Kallberg Y."/>
            <person name="Tangrot J."/>
            <person name="Rosling A."/>
        </authorList>
    </citation>
    <scope>NUCLEOTIDE SEQUENCE</scope>
    <source>
        <strain evidence="1">IL203A</strain>
    </source>
</reference>
<comment type="caution">
    <text evidence="1">The sequence shown here is derived from an EMBL/GenBank/DDBJ whole genome shotgun (WGS) entry which is preliminary data.</text>
</comment>
<dbReference type="Proteomes" id="UP000789702">
    <property type="component" value="Unassembled WGS sequence"/>
</dbReference>
<gene>
    <name evidence="1" type="ORF">DHETER_LOCUS1595</name>
</gene>
<protein>
    <submittedName>
        <fullName evidence="1">4513_t:CDS:1</fullName>
    </submittedName>
</protein>
<name>A0ACA9KF03_9GLOM</name>
<feature type="non-terminal residue" evidence="1">
    <location>
        <position position="1"/>
    </location>
</feature>
<accession>A0ACA9KF03</accession>
<evidence type="ECO:0000313" key="1">
    <source>
        <dbReference type="EMBL" id="CAG8468320.1"/>
    </source>
</evidence>
<evidence type="ECO:0000313" key="2">
    <source>
        <dbReference type="Proteomes" id="UP000789702"/>
    </source>
</evidence>
<proteinExistence type="predicted"/>